<dbReference type="InterPro" id="IPR012000">
    <property type="entry name" value="Thiamin_PyroP_enz_cen_dom"/>
</dbReference>
<dbReference type="Pfam" id="PF00205">
    <property type="entry name" value="TPP_enzyme_M"/>
    <property type="match status" value="1"/>
</dbReference>
<comment type="similarity">
    <text evidence="2 4">Belongs to the TPP enzyme family.</text>
</comment>
<dbReference type="EMBL" id="CP065050">
    <property type="protein sequence ID" value="QPI53821.1"/>
    <property type="molecule type" value="Genomic_DNA"/>
</dbReference>
<evidence type="ECO:0000259" key="6">
    <source>
        <dbReference type="Pfam" id="PF02775"/>
    </source>
</evidence>
<comment type="cofactor">
    <cofactor evidence="1">
        <name>thiamine diphosphate</name>
        <dbReference type="ChEBI" id="CHEBI:58937"/>
    </cofactor>
</comment>
<evidence type="ECO:0000256" key="2">
    <source>
        <dbReference type="ARBA" id="ARBA00007812"/>
    </source>
</evidence>
<accession>A0ABX6VYM0</accession>
<evidence type="ECO:0000259" key="5">
    <source>
        <dbReference type="Pfam" id="PF00205"/>
    </source>
</evidence>
<dbReference type="NCBIfam" id="NF004772">
    <property type="entry name" value="PRK06112.1"/>
    <property type="match status" value="1"/>
</dbReference>
<dbReference type="InterPro" id="IPR000399">
    <property type="entry name" value="TPP-bd_CS"/>
</dbReference>
<dbReference type="Proteomes" id="UP000663421">
    <property type="component" value="Chromosome"/>
</dbReference>
<dbReference type="Gene3D" id="3.40.50.970">
    <property type="match status" value="2"/>
</dbReference>
<keyword evidence="3 4" id="KW-0786">Thiamine pyrophosphate</keyword>
<name>A0ABX6VYM0_STRMQ</name>
<dbReference type="InterPro" id="IPR029061">
    <property type="entry name" value="THDP-binding"/>
</dbReference>
<evidence type="ECO:0000259" key="7">
    <source>
        <dbReference type="Pfam" id="PF02776"/>
    </source>
</evidence>
<organism evidence="8 9">
    <name type="scientific">Streptomyces malaysiensis</name>
    <dbReference type="NCBI Taxonomy" id="92644"/>
    <lineage>
        <taxon>Bacteria</taxon>
        <taxon>Bacillati</taxon>
        <taxon>Actinomycetota</taxon>
        <taxon>Actinomycetes</taxon>
        <taxon>Kitasatosporales</taxon>
        <taxon>Streptomycetaceae</taxon>
        <taxon>Streptomyces</taxon>
        <taxon>Streptomyces violaceusniger group</taxon>
    </lineage>
</organism>
<dbReference type="PANTHER" id="PTHR18968:SF13">
    <property type="entry name" value="ACETOLACTATE SYNTHASE CATALYTIC SUBUNIT, MITOCHONDRIAL"/>
    <property type="match status" value="1"/>
</dbReference>
<sequence>MTSTVARGLAAALRRHGVSDVFGQSLPSLFFLATPEESIRQIVYRTENAGGAMADGYARVSGKVGVVAAQNGPAATLLVPPLAEAFKASVPVIAVVQEVPQAARDRNAFQELDHIKLFAACAKAIHRIDDPARVDDYVDAAVTEATSGRPGPVVLLVPKDVLAAPLPVASSRRAGYGHFPLDRYLPGAEQIKHVADLLASAERPLVVAGGGVHVSGAAPELHDMQQLVALPVATTPMGKGTVDETDPLSVGVIGYAMGDYAATHYARPLVADADVIVFVGTRTNENATDAWRLFPPTATYVHIDMDPVEVGRNYEAVRLVGDAKLTLRAIVDQLKSSPLDTREAARDQVIAQIAQARIKHEQRIGPRATADGSPIRPERIMKELDALLTPDTIVVADASYSSIWMSNYLRAQRGGQRFLSPRGLAGLGWGLPMAIGAKAAGPNSPVVAVVGDGGFAHCWSELETAVRMNLPLTVIVLNNAILGYQKHSELYQFAEHTTAIDITRIDHAAIATACGARGVRVDVADDLAGALRDAMGSSAVTVIDVVTAADAFPPISAWDDDPTLSELTAGVAL</sequence>
<evidence type="ECO:0000256" key="1">
    <source>
        <dbReference type="ARBA" id="ARBA00001964"/>
    </source>
</evidence>
<evidence type="ECO:0000313" key="9">
    <source>
        <dbReference type="Proteomes" id="UP000663421"/>
    </source>
</evidence>
<dbReference type="PANTHER" id="PTHR18968">
    <property type="entry name" value="THIAMINE PYROPHOSPHATE ENZYMES"/>
    <property type="match status" value="1"/>
</dbReference>
<dbReference type="CDD" id="cd00568">
    <property type="entry name" value="TPP_enzymes"/>
    <property type="match status" value="1"/>
</dbReference>
<dbReference type="SUPFAM" id="SSF52467">
    <property type="entry name" value="DHS-like NAD/FAD-binding domain"/>
    <property type="match status" value="1"/>
</dbReference>
<proteinExistence type="inferred from homology"/>
<evidence type="ECO:0000256" key="3">
    <source>
        <dbReference type="ARBA" id="ARBA00023052"/>
    </source>
</evidence>
<dbReference type="InterPro" id="IPR045229">
    <property type="entry name" value="TPP_enz"/>
</dbReference>
<keyword evidence="9" id="KW-1185">Reference proteome</keyword>
<dbReference type="Pfam" id="PF02775">
    <property type="entry name" value="TPP_enzyme_C"/>
    <property type="match status" value="1"/>
</dbReference>
<dbReference type="PROSITE" id="PS00187">
    <property type="entry name" value="TPP_ENZYMES"/>
    <property type="match status" value="1"/>
</dbReference>
<feature type="domain" description="Thiamine pyrophosphate enzyme central" evidence="5">
    <location>
        <begin position="191"/>
        <end position="330"/>
    </location>
</feature>
<evidence type="ECO:0000313" key="8">
    <source>
        <dbReference type="EMBL" id="QPI53821.1"/>
    </source>
</evidence>
<gene>
    <name evidence="8" type="ORF">I1A49_01760</name>
</gene>
<dbReference type="CDD" id="cd07035">
    <property type="entry name" value="TPP_PYR_POX_like"/>
    <property type="match status" value="1"/>
</dbReference>
<protein>
    <submittedName>
        <fullName evidence="8">Acetolactate synthase catalytic subunit</fullName>
    </submittedName>
</protein>
<dbReference type="InterPro" id="IPR011766">
    <property type="entry name" value="TPP_enzyme_TPP-bd"/>
</dbReference>
<reference evidence="8 9" key="1">
    <citation type="submission" date="2020-11" db="EMBL/GenBank/DDBJ databases">
        <title>Complete genome sequence unveiled secondary metabolic potentials in Streptomyces solisilvae HNM0141.</title>
        <authorList>
            <person name="Huang X."/>
        </authorList>
    </citation>
    <scope>NUCLEOTIDE SEQUENCE [LARGE SCALE GENOMIC DNA]</scope>
    <source>
        <strain evidence="8 9">HNM0141</strain>
    </source>
</reference>
<feature type="domain" description="Thiamine pyrophosphate enzyme TPP-binding" evidence="6">
    <location>
        <begin position="398"/>
        <end position="545"/>
    </location>
</feature>
<feature type="domain" description="Thiamine pyrophosphate enzyme N-terminal TPP-binding" evidence="7">
    <location>
        <begin position="4"/>
        <end position="116"/>
    </location>
</feature>
<dbReference type="SUPFAM" id="SSF52518">
    <property type="entry name" value="Thiamin diphosphate-binding fold (THDP-binding)"/>
    <property type="match status" value="2"/>
</dbReference>
<dbReference type="Pfam" id="PF02776">
    <property type="entry name" value="TPP_enzyme_N"/>
    <property type="match status" value="1"/>
</dbReference>
<dbReference type="InterPro" id="IPR029035">
    <property type="entry name" value="DHS-like_NAD/FAD-binding_dom"/>
</dbReference>
<dbReference type="Gene3D" id="3.40.50.1220">
    <property type="entry name" value="TPP-binding domain"/>
    <property type="match status" value="1"/>
</dbReference>
<dbReference type="InterPro" id="IPR012001">
    <property type="entry name" value="Thiamin_PyroP_enz_TPP-bd_dom"/>
</dbReference>
<evidence type="ECO:0000256" key="4">
    <source>
        <dbReference type="RuleBase" id="RU362132"/>
    </source>
</evidence>